<organism evidence="4 5">
    <name type="scientific">[Torrubiella] hemipterigena</name>
    <dbReference type="NCBI Taxonomy" id="1531966"/>
    <lineage>
        <taxon>Eukaryota</taxon>
        <taxon>Fungi</taxon>
        <taxon>Dikarya</taxon>
        <taxon>Ascomycota</taxon>
        <taxon>Pezizomycotina</taxon>
        <taxon>Sordariomycetes</taxon>
        <taxon>Hypocreomycetidae</taxon>
        <taxon>Hypocreales</taxon>
        <taxon>Clavicipitaceae</taxon>
        <taxon>Clavicipitaceae incertae sedis</taxon>
        <taxon>'Torrubiella' clade</taxon>
    </lineage>
</organism>
<feature type="domain" description="GST C-terminal" evidence="3">
    <location>
        <begin position="111"/>
        <end position="244"/>
    </location>
</feature>
<dbReference type="InterPro" id="IPR036282">
    <property type="entry name" value="Glutathione-S-Trfase_C_sf"/>
</dbReference>
<feature type="domain" description="GST N-terminal" evidence="2">
    <location>
        <begin position="20"/>
        <end position="105"/>
    </location>
</feature>
<dbReference type="PANTHER" id="PTHR44051:SF8">
    <property type="entry name" value="GLUTATHIONE S-TRANSFERASE GSTA"/>
    <property type="match status" value="1"/>
</dbReference>
<evidence type="ECO:0000313" key="4">
    <source>
        <dbReference type="EMBL" id="CEJ87101.1"/>
    </source>
</evidence>
<dbReference type="EMBL" id="CDHN01000002">
    <property type="protein sequence ID" value="CEJ87101.1"/>
    <property type="molecule type" value="Genomic_DNA"/>
</dbReference>
<accession>A0A0A1SUX5</accession>
<dbReference type="HOGENOM" id="CLU_011226_14_0_1"/>
<comment type="similarity">
    <text evidence="1">Belongs to the GST superfamily.</text>
</comment>
<evidence type="ECO:0000259" key="2">
    <source>
        <dbReference type="PROSITE" id="PS50404"/>
    </source>
</evidence>
<dbReference type="Pfam" id="PF13409">
    <property type="entry name" value="GST_N_2"/>
    <property type="match status" value="1"/>
</dbReference>
<dbReference type="PROSITE" id="PS50404">
    <property type="entry name" value="GST_NTER"/>
    <property type="match status" value="1"/>
</dbReference>
<dbReference type="PROSITE" id="PS50405">
    <property type="entry name" value="GST_CTER"/>
    <property type="match status" value="1"/>
</dbReference>
<sequence length="254" mass="28286">MEVTYHKDTPDIVRNAQGLQLFTENTNNGKKVQILIEELKEAYGTECHIRLVDLEAEEQKKDWFRVLNPGGKIPTLIDDTFGAPVSVIESTAILVHLQEHHDKDNLFGFTTPAERSQMSQWLFFWHNAASVHGHGRFFIASPDAPPAARDRFSDHIRRIYTVLETHLSGKHSGTPREYLAGKGAGRYSIADIGAWAHLKAHKSLGISDEEMKSKFSSLAAWIDKISARPAVQKGIDGNKYDSSLNVGALVAAEK</sequence>
<keyword evidence="5" id="KW-1185">Reference proteome</keyword>
<dbReference type="InterPro" id="IPR004046">
    <property type="entry name" value="GST_C"/>
</dbReference>
<dbReference type="Gene3D" id="3.40.30.10">
    <property type="entry name" value="Glutaredoxin"/>
    <property type="match status" value="1"/>
</dbReference>
<dbReference type="STRING" id="1531966.A0A0A1SUX5"/>
<dbReference type="AlphaFoldDB" id="A0A0A1SUX5"/>
<dbReference type="OrthoDB" id="422574at2759"/>
<dbReference type="Pfam" id="PF14497">
    <property type="entry name" value="GST_C_3"/>
    <property type="match status" value="1"/>
</dbReference>
<dbReference type="InterPro" id="IPR004045">
    <property type="entry name" value="Glutathione_S-Trfase_N"/>
</dbReference>
<evidence type="ECO:0000313" key="5">
    <source>
        <dbReference type="Proteomes" id="UP000039046"/>
    </source>
</evidence>
<evidence type="ECO:0000259" key="3">
    <source>
        <dbReference type="PROSITE" id="PS50405"/>
    </source>
</evidence>
<dbReference type="InterPro" id="IPR010987">
    <property type="entry name" value="Glutathione-S-Trfase_C-like"/>
</dbReference>
<evidence type="ECO:0008006" key="6">
    <source>
        <dbReference type="Google" id="ProtNLM"/>
    </source>
</evidence>
<dbReference type="Gene3D" id="1.20.1050.10">
    <property type="match status" value="1"/>
</dbReference>
<dbReference type="SFLD" id="SFLDG00358">
    <property type="entry name" value="Main_(cytGST)"/>
    <property type="match status" value="1"/>
</dbReference>
<proteinExistence type="inferred from homology"/>
<dbReference type="PANTHER" id="PTHR44051">
    <property type="entry name" value="GLUTATHIONE S-TRANSFERASE-RELATED"/>
    <property type="match status" value="1"/>
</dbReference>
<dbReference type="InterPro" id="IPR040079">
    <property type="entry name" value="Glutathione_S-Trfase"/>
</dbReference>
<name>A0A0A1SUX5_9HYPO</name>
<gene>
    <name evidence="4" type="ORF">VHEMI04302</name>
</gene>
<protein>
    <recommendedName>
        <fullName evidence="6">Glutathione S-transferase</fullName>
    </recommendedName>
</protein>
<dbReference type="SUPFAM" id="SSF52833">
    <property type="entry name" value="Thioredoxin-like"/>
    <property type="match status" value="1"/>
</dbReference>
<evidence type="ECO:0000256" key="1">
    <source>
        <dbReference type="ARBA" id="ARBA00007409"/>
    </source>
</evidence>
<reference evidence="4 5" key="1">
    <citation type="journal article" date="2015" name="Genome Announc.">
        <title>Draft Genome Sequence and Gene Annotation of the Entomopathogenic Fungus Verticillium hemipterigenum.</title>
        <authorList>
            <person name="Horn F."/>
            <person name="Habel A."/>
            <person name="Scharf D.H."/>
            <person name="Dworschak J."/>
            <person name="Brakhage A.A."/>
            <person name="Guthke R."/>
            <person name="Hertweck C."/>
            <person name="Linde J."/>
        </authorList>
    </citation>
    <scope>NUCLEOTIDE SEQUENCE [LARGE SCALE GENOMIC DNA]</scope>
</reference>
<dbReference type="SUPFAM" id="SSF47616">
    <property type="entry name" value="GST C-terminal domain-like"/>
    <property type="match status" value="1"/>
</dbReference>
<dbReference type="SFLD" id="SFLDS00019">
    <property type="entry name" value="Glutathione_Transferase_(cytos"/>
    <property type="match status" value="1"/>
</dbReference>
<dbReference type="InterPro" id="IPR036249">
    <property type="entry name" value="Thioredoxin-like_sf"/>
</dbReference>
<dbReference type="Proteomes" id="UP000039046">
    <property type="component" value="Unassembled WGS sequence"/>
</dbReference>